<dbReference type="GO" id="GO:0003700">
    <property type="term" value="F:DNA-binding transcription factor activity"/>
    <property type="evidence" value="ECO:0007669"/>
    <property type="project" value="TreeGrafter"/>
</dbReference>
<dbReference type="InterPro" id="IPR023772">
    <property type="entry name" value="DNA-bd_HTH_TetR-type_CS"/>
</dbReference>
<dbReference type="InterPro" id="IPR050109">
    <property type="entry name" value="HTH-type_TetR-like_transc_reg"/>
</dbReference>
<dbReference type="OrthoDB" id="9796019at2"/>
<sequence>MDSSSTAPSRTGCADDHPCTAAPRRGRPRSEAVDQAILDAVERLMAGGSSLAELSMEGIAQEAGVAKATVYRRWPNKEALLIDVVRRLEEPEPELAGESVRDDVVTLLDFMRRRGLAKRSRWILKAALSQMGSLPEFKQLYHERVVQRRRELIRHVVQRGVERGELRSDLDLDLLAEILTAPMLVRSVLWDDAPLDDPGLPQLIVDTALQGVAARPSGPVPAG</sequence>
<dbReference type="InterPro" id="IPR036271">
    <property type="entry name" value="Tet_transcr_reg_TetR-rel_C_sf"/>
</dbReference>
<evidence type="ECO:0000256" key="2">
    <source>
        <dbReference type="ARBA" id="ARBA00023125"/>
    </source>
</evidence>
<dbReference type="PANTHER" id="PTHR30055">
    <property type="entry name" value="HTH-TYPE TRANSCRIPTIONAL REGULATOR RUTR"/>
    <property type="match status" value="1"/>
</dbReference>
<evidence type="ECO:0000256" key="5">
    <source>
        <dbReference type="SAM" id="MobiDB-lite"/>
    </source>
</evidence>
<dbReference type="SUPFAM" id="SSF48498">
    <property type="entry name" value="Tetracyclin repressor-like, C-terminal domain"/>
    <property type="match status" value="1"/>
</dbReference>
<feature type="DNA-binding region" description="H-T-H motif" evidence="4">
    <location>
        <begin position="55"/>
        <end position="74"/>
    </location>
</feature>
<keyword evidence="8" id="KW-1185">Reference proteome</keyword>
<dbReference type="Pfam" id="PF16859">
    <property type="entry name" value="TetR_C_11"/>
    <property type="match status" value="1"/>
</dbReference>
<dbReference type="InterPro" id="IPR011075">
    <property type="entry name" value="TetR_C"/>
</dbReference>
<dbReference type="Gene3D" id="1.10.357.10">
    <property type="entry name" value="Tetracycline Repressor, domain 2"/>
    <property type="match status" value="1"/>
</dbReference>
<accession>A0A345SU19</accession>
<dbReference type="KEGG" id="stri:C7M71_007015"/>
<dbReference type="GO" id="GO:0000976">
    <property type="term" value="F:transcription cis-regulatory region binding"/>
    <property type="evidence" value="ECO:0007669"/>
    <property type="project" value="TreeGrafter"/>
</dbReference>
<evidence type="ECO:0000256" key="1">
    <source>
        <dbReference type="ARBA" id="ARBA00023015"/>
    </source>
</evidence>
<dbReference type="PROSITE" id="PS01081">
    <property type="entry name" value="HTH_TETR_1"/>
    <property type="match status" value="1"/>
</dbReference>
<feature type="region of interest" description="Disordered" evidence="5">
    <location>
        <begin position="1"/>
        <end position="30"/>
    </location>
</feature>
<evidence type="ECO:0000313" key="7">
    <source>
        <dbReference type="EMBL" id="AXI77224.1"/>
    </source>
</evidence>
<dbReference type="InterPro" id="IPR001647">
    <property type="entry name" value="HTH_TetR"/>
</dbReference>
<dbReference type="Gene3D" id="1.10.10.60">
    <property type="entry name" value="Homeodomain-like"/>
    <property type="match status" value="1"/>
</dbReference>
<dbReference type="Proteomes" id="UP000249340">
    <property type="component" value="Chromosome"/>
</dbReference>
<dbReference type="PANTHER" id="PTHR30055:SF148">
    <property type="entry name" value="TETR-FAMILY TRANSCRIPTIONAL REGULATOR"/>
    <property type="match status" value="1"/>
</dbReference>
<proteinExistence type="predicted"/>
<dbReference type="EMBL" id="CP031264">
    <property type="protein sequence ID" value="AXI77224.1"/>
    <property type="molecule type" value="Genomic_DNA"/>
</dbReference>
<dbReference type="RefSeq" id="WP_111491147.1">
    <property type="nucleotide sequence ID" value="NZ_CP031264.1"/>
</dbReference>
<gene>
    <name evidence="7" type="ORF">C7M71_007015</name>
</gene>
<name>A0A345SU19_9ACTN</name>
<dbReference type="AlphaFoldDB" id="A0A345SU19"/>
<evidence type="ECO:0000256" key="3">
    <source>
        <dbReference type="ARBA" id="ARBA00023163"/>
    </source>
</evidence>
<evidence type="ECO:0000259" key="6">
    <source>
        <dbReference type="PROSITE" id="PS50977"/>
    </source>
</evidence>
<dbReference type="Pfam" id="PF00440">
    <property type="entry name" value="TetR_N"/>
    <property type="match status" value="1"/>
</dbReference>
<keyword evidence="3" id="KW-0804">Transcription</keyword>
<dbReference type="InterPro" id="IPR009057">
    <property type="entry name" value="Homeodomain-like_sf"/>
</dbReference>
<organism evidence="7 8">
    <name type="scientific">Peterkaempfera bronchialis</name>
    <dbReference type="NCBI Taxonomy" id="2126346"/>
    <lineage>
        <taxon>Bacteria</taxon>
        <taxon>Bacillati</taxon>
        <taxon>Actinomycetota</taxon>
        <taxon>Actinomycetes</taxon>
        <taxon>Kitasatosporales</taxon>
        <taxon>Streptomycetaceae</taxon>
        <taxon>Peterkaempfera</taxon>
    </lineage>
</organism>
<dbReference type="PROSITE" id="PS50977">
    <property type="entry name" value="HTH_TETR_2"/>
    <property type="match status" value="1"/>
</dbReference>
<dbReference type="SUPFAM" id="SSF46689">
    <property type="entry name" value="Homeodomain-like"/>
    <property type="match status" value="1"/>
</dbReference>
<evidence type="ECO:0000313" key="8">
    <source>
        <dbReference type="Proteomes" id="UP000249340"/>
    </source>
</evidence>
<evidence type="ECO:0000256" key="4">
    <source>
        <dbReference type="PROSITE-ProRule" id="PRU00335"/>
    </source>
</evidence>
<keyword evidence="1" id="KW-0805">Transcription regulation</keyword>
<feature type="domain" description="HTH tetR-type" evidence="6">
    <location>
        <begin position="31"/>
        <end position="92"/>
    </location>
</feature>
<keyword evidence="2 4" id="KW-0238">DNA-binding</keyword>
<protein>
    <submittedName>
        <fullName evidence="7">TetR/AcrR family transcriptional regulator</fullName>
    </submittedName>
</protein>
<reference evidence="8" key="1">
    <citation type="submission" date="2018-07" db="EMBL/GenBank/DDBJ databases">
        <title>Streptacidiphilus bronchialis DSM 106435 chromosome.</title>
        <authorList>
            <person name="Batra D."/>
            <person name="Gulvik C.A."/>
        </authorList>
    </citation>
    <scope>NUCLEOTIDE SEQUENCE [LARGE SCALE GENOMIC DNA]</scope>
    <source>
        <strain evidence="8">DSM 106435</strain>
    </source>
</reference>